<dbReference type="Proteomes" id="UP000593735">
    <property type="component" value="Chromosome"/>
</dbReference>
<dbReference type="PROSITE" id="PS00198">
    <property type="entry name" value="4FE4S_FER_1"/>
    <property type="match status" value="1"/>
</dbReference>
<keyword evidence="11" id="KW-1185">Reference proteome</keyword>
<evidence type="ECO:0000256" key="2">
    <source>
        <dbReference type="ARBA" id="ARBA00022485"/>
    </source>
</evidence>
<feature type="domain" description="Radical SAM core" evidence="9">
    <location>
        <begin position="13"/>
        <end position="293"/>
    </location>
</feature>
<dbReference type="KEGG" id="tio:INP52_01270"/>
<dbReference type="PROSITE" id="PS51379">
    <property type="entry name" value="4FE4S_FER_2"/>
    <property type="match status" value="2"/>
</dbReference>
<dbReference type="InterPro" id="IPR017896">
    <property type="entry name" value="4Fe4S_Fe-S-bd"/>
</dbReference>
<dbReference type="Pfam" id="PF04055">
    <property type="entry name" value="Radical_SAM"/>
    <property type="match status" value="1"/>
</dbReference>
<dbReference type="InterPro" id="IPR034457">
    <property type="entry name" value="Organic_radical-activating"/>
</dbReference>
<comment type="catalytic activity">
    <reaction evidence="7">
        <text>glycyl-[protein] + reduced [flavodoxin] + S-adenosyl-L-methionine = glycin-2-yl radical-[protein] + semiquinone [flavodoxin] + 5'-deoxyadenosine + L-methionine + H(+)</text>
        <dbReference type="Rhea" id="RHEA:61976"/>
        <dbReference type="Rhea" id="RHEA-COMP:10622"/>
        <dbReference type="Rhea" id="RHEA-COMP:14480"/>
        <dbReference type="Rhea" id="RHEA-COMP:15993"/>
        <dbReference type="Rhea" id="RHEA-COMP:15994"/>
        <dbReference type="ChEBI" id="CHEBI:15378"/>
        <dbReference type="ChEBI" id="CHEBI:17319"/>
        <dbReference type="ChEBI" id="CHEBI:29947"/>
        <dbReference type="ChEBI" id="CHEBI:32722"/>
        <dbReference type="ChEBI" id="CHEBI:57618"/>
        <dbReference type="ChEBI" id="CHEBI:57844"/>
        <dbReference type="ChEBI" id="CHEBI:59789"/>
        <dbReference type="ChEBI" id="CHEBI:140311"/>
    </reaction>
</comment>
<keyword evidence="5" id="KW-0408">Iron</keyword>
<feature type="domain" description="4Fe-4S ferredoxin-type" evidence="8">
    <location>
        <begin position="42"/>
        <end position="72"/>
    </location>
</feature>
<dbReference type="PIRSF" id="PIRSF000371">
    <property type="entry name" value="PFL_act_enz"/>
    <property type="match status" value="1"/>
</dbReference>
<evidence type="ECO:0000256" key="4">
    <source>
        <dbReference type="ARBA" id="ARBA00022723"/>
    </source>
</evidence>
<gene>
    <name evidence="10" type="ORF">INP52_01270</name>
</gene>
<protein>
    <submittedName>
        <fullName evidence="10">Glycyl-radical enzyme activating protein</fullName>
    </submittedName>
</protein>
<dbReference type="GO" id="GO:0051539">
    <property type="term" value="F:4 iron, 4 sulfur cluster binding"/>
    <property type="evidence" value="ECO:0007669"/>
    <property type="project" value="UniProtKB-KW"/>
</dbReference>
<sequence>MALVFDIQRFCVNDGPGIRSTVYLKGCPLRCPWCHNPESNLARPQLSYVARRCTGCRRCGEVCPHGVHSFEGGVHQVDFERCVACGRCVEACPADALGIYGREEDVEKIIGQLAADEDYYDTSGGGVTISGGEAMSRYEDALAIARAVKERGWHLCLETSGYGSRERFREIAKYVDVFLFDYKVTGEDAYRRVIGMSEEMVLGNLALLEELGATVILRCPIIPGYSDDVAHFRRIAELSRLSCVDHVELLPYHDLGIGKARSIGSARCLEGVTVPAASDVRSWIAAVESFGGADIRES</sequence>
<evidence type="ECO:0000313" key="11">
    <source>
        <dbReference type="Proteomes" id="UP000593735"/>
    </source>
</evidence>
<accession>A0A7S7MAK2</accession>
<dbReference type="AlphaFoldDB" id="A0A7S7MAK2"/>
<evidence type="ECO:0000313" key="10">
    <source>
        <dbReference type="EMBL" id="QOY60878.1"/>
    </source>
</evidence>
<keyword evidence="4" id="KW-0479">Metal-binding</keyword>
<evidence type="ECO:0000256" key="6">
    <source>
        <dbReference type="ARBA" id="ARBA00023014"/>
    </source>
</evidence>
<dbReference type="PANTHER" id="PTHR30352:SF4">
    <property type="entry name" value="PYRUVATE FORMATE-LYASE 2-ACTIVATING ENZYME"/>
    <property type="match status" value="1"/>
</dbReference>
<keyword evidence="6" id="KW-0411">Iron-sulfur</keyword>
<evidence type="ECO:0000256" key="3">
    <source>
        <dbReference type="ARBA" id="ARBA00022691"/>
    </source>
</evidence>
<dbReference type="PROSITE" id="PS51918">
    <property type="entry name" value="RADICAL_SAM"/>
    <property type="match status" value="1"/>
</dbReference>
<dbReference type="SUPFAM" id="SSF54862">
    <property type="entry name" value="4Fe-4S ferredoxins"/>
    <property type="match status" value="1"/>
</dbReference>
<dbReference type="InterPro" id="IPR007197">
    <property type="entry name" value="rSAM"/>
</dbReference>
<dbReference type="NCBIfam" id="TIGR02494">
    <property type="entry name" value="PFLE_PFLC"/>
    <property type="match status" value="1"/>
</dbReference>
<evidence type="ECO:0000256" key="1">
    <source>
        <dbReference type="ARBA" id="ARBA00001966"/>
    </source>
</evidence>
<keyword evidence="3" id="KW-0949">S-adenosyl-L-methionine</keyword>
<dbReference type="InterPro" id="IPR040074">
    <property type="entry name" value="BssD/PflA/YjjW"/>
</dbReference>
<dbReference type="RefSeq" id="WP_194371705.1">
    <property type="nucleotide sequence ID" value="NZ_CP063767.1"/>
</dbReference>
<dbReference type="Gene3D" id="3.80.30.10">
    <property type="entry name" value="pyruvate-formate lyase- activating enzyme"/>
    <property type="match status" value="1"/>
</dbReference>
<evidence type="ECO:0000256" key="5">
    <source>
        <dbReference type="ARBA" id="ARBA00023004"/>
    </source>
</evidence>
<proteinExistence type="predicted"/>
<dbReference type="PANTHER" id="PTHR30352">
    <property type="entry name" value="PYRUVATE FORMATE-LYASE-ACTIVATING ENZYME"/>
    <property type="match status" value="1"/>
</dbReference>
<dbReference type="GO" id="GO:0046872">
    <property type="term" value="F:metal ion binding"/>
    <property type="evidence" value="ECO:0007669"/>
    <property type="project" value="UniProtKB-KW"/>
</dbReference>
<dbReference type="InterPro" id="IPR058240">
    <property type="entry name" value="rSAM_sf"/>
</dbReference>
<dbReference type="GO" id="GO:0016491">
    <property type="term" value="F:oxidoreductase activity"/>
    <property type="evidence" value="ECO:0007669"/>
    <property type="project" value="InterPro"/>
</dbReference>
<evidence type="ECO:0000259" key="8">
    <source>
        <dbReference type="PROSITE" id="PS51379"/>
    </source>
</evidence>
<name>A0A7S7MAK2_9ACTN</name>
<dbReference type="SFLD" id="SFLDG01066">
    <property type="entry name" value="organic_radical-activating_enz"/>
    <property type="match status" value="1"/>
</dbReference>
<dbReference type="SFLD" id="SFLDS00029">
    <property type="entry name" value="Radical_SAM"/>
    <property type="match status" value="1"/>
</dbReference>
<comment type="cofactor">
    <cofactor evidence="1">
        <name>[4Fe-4S] cluster</name>
        <dbReference type="ChEBI" id="CHEBI:49883"/>
    </cofactor>
</comment>
<dbReference type="EMBL" id="CP063767">
    <property type="protein sequence ID" value="QOY60878.1"/>
    <property type="molecule type" value="Genomic_DNA"/>
</dbReference>
<dbReference type="Pfam" id="PF00037">
    <property type="entry name" value="Fer4"/>
    <property type="match status" value="1"/>
</dbReference>
<keyword evidence="2" id="KW-0004">4Fe-4S</keyword>
<dbReference type="SFLD" id="SFLDG01118">
    <property type="entry name" value="activating_enzymes__group_2"/>
    <property type="match status" value="1"/>
</dbReference>
<dbReference type="Gene3D" id="3.30.70.20">
    <property type="match status" value="1"/>
</dbReference>
<evidence type="ECO:0000259" key="9">
    <source>
        <dbReference type="PROSITE" id="PS51918"/>
    </source>
</evidence>
<evidence type="ECO:0000256" key="7">
    <source>
        <dbReference type="ARBA" id="ARBA00047365"/>
    </source>
</evidence>
<reference evidence="10 11" key="1">
    <citation type="submission" date="2020-10" db="EMBL/GenBank/DDBJ databases">
        <title>Olsenella immobilis sp.nov., isolated from the mud in a fermentation cellar used for the production of Chinese strong-flavoured liquor.</title>
        <authorList>
            <person name="Lu L."/>
        </authorList>
    </citation>
    <scope>NUCLEOTIDE SEQUENCE [LARGE SCALE GENOMIC DNA]</scope>
    <source>
        <strain evidence="10 11">LZLJ-2</strain>
    </source>
</reference>
<organism evidence="10 11">
    <name type="scientific">Thermophilibacter immobilis</name>
    <dbReference type="NCBI Taxonomy" id="2779519"/>
    <lineage>
        <taxon>Bacteria</taxon>
        <taxon>Bacillati</taxon>
        <taxon>Actinomycetota</taxon>
        <taxon>Coriobacteriia</taxon>
        <taxon>Coriobacteriales</taxon>
        <taxon>Atopobiaceae</taxon>
        <taxon>Thermophilibacter</taxon>
    </lineage>
</organism>
<dbReference type="InterPro" id="IPR012839">
    <property type="entry name" value="Organic_radical_activase"/>
</dbReference>
<dbReference type="SUPFAM" id="SSF102114">
    <property type="entry name" value="Radical SAM enzymes"/>
    <property type="match status" value="1"/>
</dbReference>
<feature type="domain" description="4Fe-4S ferredoxin-type" evidence="8">
    <location>
        <begin position="73"/>
        <end position="102"/>
    </location>
</feature>
<dbReference type="InterPro" id="IPR017900">
    <property type="entry name" value="4Fe4S_Fe_S_CS"/>
</dbReference>